<name>A0A445C8W5_ARAHY</name>
<dbReference type="Gramene" id="arahy.Tifrunner.gnm2.ann2.Ah17g481500.1">
    <property type="protein sequence ID" value="arahy.Tifrunner.gnm2.ann2.Ah17g481500.1-CDS-1"/>
    <property type="gene ID" value="arahy.Tifrunner.gnm2.ann2.Ah17g481500"/>
</dbReference>
<comment type="caution">
    <text evidence="2">The sequence shown here is derived from an EMBL/GenBank/DDBJ whole genome shotgun (WGS) entry which is preliminary data.</text>
</comment>
<evidence type="ECO:0000259" key="1">
    <source>
        <dbReference type="PROSITE" id="PS51806"/>
    </source>
</evidence>
<sequence>MPTNSQQQFHAFYEGWIQRKQTLLDELLTLSNAPDSQHKHTALIESVISHYQQYFEHKTRLQNDDVLLLFSPTWLSTYERALLWMGDYKPSLILRLADTALQDLTADQIRAIERVRAETRTGERELSAAMAAFQESVASPRVLQRARRVGRLLDGEIDELDESMGGMRNAVGELFQRADELRVATVSKVVAVLSPPQTVRFLAAALGFQLRVRRWGLERDQSR</sequence>
<evidence type="ECO:0000313" key="3">
    <source>
        <dbReference type="Proteomes" id="UP000289738"/>
    </source>
</evidence>
<dbReference type="STRING" id="3818.A0A445C8W5"/>
<dbReference type="InterPro" id="IPR051886">
    <property type="entry name" value="Seed_Dev/Stress_Resp_Reg"/>
</dbReference>
<dbReference type="EMBL" id="SDMP01000007">
    <property type="protein sequence ID" value="RYR47382.1"/>
    <property type="molecule type" value="Genomic_DNA"/>
</dbReference>
<organism evidence="2 3">
    <name type="scientific">Arachis hypogaea</name>
    <name type="common">Peanut</name>
    <dbReference type="NCBI Taxonomy" id="3818"/>
    <lineage>
        <taxon>Eukaryota</taxon>
        <taxon>Viridiplantae</taxon>
        <taxon>Streptophyta</taxon>
        <taxon>Embryophyta</taxon>
        <taxon>Tracheophyta</taxon>
        <taxon>Spermatophyta</taxon>
        <taxon>Magnoliopsida</taxon>
        <taxon>eudicotyledons</taxon>
        <taxon>Gunneridae</taxon>
        <taxon>Pentapetalae</taxon>
        <taxon>rosids</taxon>
        <taxon>fabids</taxon>
        <taxon>Fabales</taxon>
        <taxon>Fabaceae</taxon>
        <taxon>Papilionoideae</taxon>
        <taxon>50 kb inversion clade</taxon>
        <taxon>dalbergioids sensu lato</taxon>
        <taxon>Dalbergieae</taxon>
        <taxon>Pterocarpus clade</taxon>
        <taxon>Arachis</taxon>
    </lineage>
</organism>
<keyword evidence="3" id="KW-1185">Reference proteome</keyword>
<dbReference type="AlphaFoldDB" id="A0A445C8W5"/>
<feature type="domain" description="DOG1" evidence="1">
    <location>
        <begin position="6"/>
        <end position="222"/>
    </location>
</feature>
<dbReference type="PANTHER" id="PTHR46354">
    <property type="entry name" value="DOG1 DOMAIN-CONTAINING PROTEIN"/>
    <property type="match status" value="1"/>
</dbReference>
<dbReference type="Proteomes" id="UP000289738">
    <property type="component" value="Chromosome A07"/>
</dbReference>
<dbReference type="PROSITE" id="PS51806">
    <property type="entry name" value="DOG1"/>
    <property type="match status" value="1"/>
</dbReference>
<gene>
    <name evidence="2" type="ORF">Ahy_A07g033312</name>
</gene>
<dbReference type="Pfam" id="PF14144">
    <property type="entry name" value="DOG1"/>
    <property type="match status" value="1"/>
</dbReference>
<protein>
    <recommendedName>
        <fullName evidence="1">DOG1 domain-containing protein</fullName>
    </recommendedName>
</protein>
<proteinExistence type="predicted"/>
<reference evidence="2 3" key="1">
    <citation type="submission" date="2019-01" db="EMBL/GenBank/DDBJ databases">
        <title>Sequencing of cultivated peanut Arachis hypogaea provides insights into genome evolution and oil improvement.</title>
        <authorList>
            <person name="Chen X."/>
        </authorList>
    </citation>
    <scope>NUCLEOTIDE SEQUENCE [LARGE SCALE GENOMIC DNA]</scope>
    <source>
        <strain evidence="3">cv. Fuhuasheng</strain>
        <tissue evidence="2">Leaves</tissue>
    </source>
</reference>
<dbReference type="InterPro" id="IPR025422">
    <property type="entry name" value="TGA_domain"/>
</dbReference>
<dbReference type="GO" id="GO:0043565">
    <property type="term" value="F:sequence-specific DNA binding"/>
    <property type="evidence" value="ECO:0007669"/>
    <property type="project" value="InterPro"/>
</dbReference>
<dbReference type="SMR" id="A0A445C8W5"/>
<dbReference type="GO" id="GO:0006351">
    <property type="term" value="P:DNA-templated transcription"/>
    <property type="evidence" value="ECO:0007669"/>
    <property type="project" value="InterPro"/>
</dbReference>
<accession>A0A445C8W5</accession>
<dbReference type="PANTHER" id="PTHR46354:SF1">
    <property type="entry name" value="PROTEIN RESPONSE TO ABA AND SALT 1-RELATED"/>
    <property type="match status" value="1"/>
</dbReference>
<evidence type="ECO:0000313" key="2">
    <source>
        <dbReference type="EMBL" id="RYR47382.1"/>
    </source>
</evidence>
<dbReference type="OrthoDB" id="1889475at2759"/>